<dbReference type="Pfam" id="PF03807">
    <property type="entry name" value="F420_oxidored"/>
    <property type="match status" value="1"/>
</dbReference>
<dbReference type="SUPFAM" id="SSF48179">
    <property type="entry name" value="6-phosphogluconate dehydrogenase C-terminal domain-like"/>
    <property type="match status" value="1"/>
</dbReference>
<protein>
    <recommendedName>
        <fullName evidence="5">NADP oxidoreductase coenzyme F420-dependent</fullName>
    </recommendedName>
</protein>
<dbReference type="Gene3D" id="3.40.50.720">
    <property type="entry name" value="NAD(P)-binding Rossmann-like Domain"/>
    <property type="match status" value="1"/>
</dbReference>
<evidence type="ECO:0008006" key="5">
    <source>
        <dbReference type="Google" id="ProtNLM"/>
    </source>
</evidence>
<feature type="domain" description="Pyrroline-5-carboxylate reductase catalytic N-terminal" evidence="1">
    <location>
        <begin position="7"/>
        <end position="94"/>
    </location>
</feature>
<organism evidence="3 4">
    <name type="scientific">Bacteroides coprosuis DSM 18011</name>
    <dbReference type="NCBI Taxonomy" id="679937"/>
    <lineage>
        <taxon>Bacteria</taxon>
        <taxon>Pseudomonadati</taxon>
        <taxon>Bacteroidota</taxon>
        <taxon>Bacteroidia</taxon>
        <taxon>Bacteroidales</taxon>
        <taxon>Bacteroidaceae</taxon>
        <taxon>Bacteroides</taxon>
    </lineage>
</organism>
<dbReference type="Gene3D" id="1.10.1040.20">
    <property type="entry name" value="ProC-like, C-terminal domain"/>
    <property type="match status" value="1"/>
</dbReference>
<dbReference type="InterPro" id="IPR008927">
    <property type="entry name" value="6-PGluconate_DH-like_C_sf"/>
</dbReference>
<dbReference type="InterPro" id="IPR037108">
    <property type="entry name" value="TM1727-like_C_sf"/>
</dbReference>
<dbReference type="Proteomes" id="UP000018439">
    <property type="component" value="Chromosome"/>
</dbReference>
<name>F3ZUG2_9BACE</name>
<sequence length="262" mass="29552">MHHNLHIVFIGAGNLATNLAKSLHQHHFKIDQVYSRTEDSAKLLANAVGAEYTTHLEDVLLHKDLYIISLRDGAFLELIPQIMEQKSDALVVHTAGSIPMDVLKPYTQRCGVLYPMQTFSKSRAVEFDTIPFFIEANNEEDKDLLISIASELSSKIFEADSAQRKKLHLAAVFASNFANHMYSLSAEILQKYGLPFESMLSLIDETTRKVHQVQPHKAQTGPAIRNDQDVMNEHLNMLKDMPDIQAIYKLLSSSILNHKSDK</sequence>
<dbReference type="Pfam" id="PF10728">
    <property type="entry name" value="DUF2520"/>
    <property type="match status" value="1"/>
</dbReference>
<dbReference type="EMBL" id="CM001167">
    <property type="protein sequence ID" value="EGJ72410.1"/>
    <property type="molecule type" value="Genomic_DNA"/>
</dbReference>
<evidence type="ECO:0000259" key="1">
    <source>
        <dbReference type="Pfam" id="PF03807"/>
    </source>
</evidence>
<dbReference type="InterPro" id="IPR036291">
    <property type="entry name" value="NAD(P)-bd_dom_sf"/>
</dbReference>
<evidence type="ECO:0000259" key="2">
    <source>
        <dbReference type="Pfam" id="PF10728"/>
    </source>
</evidence>
<accession>F3ZUG2</accession>
<feature type="domain" description="DUF2520" evidence="2">
    <location>
        <begin position="130"/>
        <end position="254"/>
    </location>
</feature>
<proteinExistence type="predicted"/>
<dbReference type="eggNOG" id="COG5495">
    <property type="taxonomic scope" value="Bacteria"/>
</dbReference>
<dbReference type="InterPro" id="IPR028939">
    <property type="entry name" value="P5C_Rdtase_cat_N"/>
</dbReference>
<dbReference type="AlphaFoldDB" id="F3ZUG2"/>
<evidence type="ECO:0000313" key="4">
    <source>
        <dbReference type="Proteomes" id="UP000018439"/>
    </source>
</evidence>
<dbReference type="SUPFAM" id="SSF51735">
    <property type="entry name" value="NAD(P)-binding Rossmann-fold domains"/>
    <property type="match status" value="1"/>
</dbReference>
<evidence type="ECO:0000313" key="3">
    <source>
        <dbReference type="EMBL" id="EGJ72410.1"/>
    </source>
</evidence>
<gene>
    <name evidence="3" type="ORF">Bcop_2248</name>
</gene>
<dbReference type="HOGENOM" id="CLU_055635_1_1_10"/>
<dbReference type="InterPro" id="IPR018931">
    <property type="entry name" value="DUF2520"/>
</dbReference>
<dbReference type="STRING" id="679937.Bcop_2248"/>
<reference evidence="3 4" key="1">
    <citation type="journal article" date="2011" name="Stand. Genomic Sci.">
        <title>Non-contiguous finished genome sequence of Bacteroides coprosuis type strain (PC139).</title>
        <authorList>
            <person name="Land M."/>
            <person name="Held B."/>
            <person name="Gronow S."/>
            <person name="Abt B."/>
            <person name="Lucas S."/>
            <person name="Del Rio T.G."/>
            <person name="Nolan M."/>
            <person name="Tice H."/>
            <person name="Cheng J.F."/>
            <person name="Pitluck S."/>
            <person name="Liolios K."/>
            <person name="Pagani I."/>
            <person name="Ivanova N."/>
            <person name="Mavromatis K."/>
            <person name="Mikhailova N."/>
            <person name="Pati A."/>
            <person name="Tapia R."/>
            <person name="Han C."/>
            <person name="Goodwin L."/>
            <person name="Chen A."/>
            <person name="Palaniappan K."/>
            <person name="Hauser L."/>
            <person name="Brambilla E.M."/>
            <person name="Rohde M."/>
            <person name="Goker M."/>
            <person name="Detter J.C."/>
            <person name="Woyke T."/>
            <person name="Bristow J."/>
            <person name="Eisen J.A."/>
            <person name="Markowitz V."/>
            <person name="Hugenholtz P."/>
            <person name="Kyrpides N.C."/>
            <person name="Klenk H.P."/>
            <person name="Lapidus A."/>
        </authorList>
    </citation>
    <scope>NUCLEOTIDE SEQUENCE</scope>
    <source>
        <strain evidence="3 4">DSM 18011</strain>
    </source>
</reference>
<dbReference type="PANTHER" id="PTHR40459">
    <property type="entry name" value="CONSERVED HYPOTHETICAL ALANINE AND LEUCINE RICH PROTEIN"/>
    <property type="match status" value="1"/>
</dbReference>
<keyword evidence="4" id="KW-1185">Reference proteome</keyword>
<dbReference type="PANTHER" id="PTHR40459:SF1">
    <property type="entry name" value="CONSERVED HYPOTHETICAL ALANINE AND LEUCINE RICH PROTEIN"/>
    <property type="match status" value="1"/>
</dbReference>